<dbReference type="InterPro" id="IPR000679">
    <property type="entry name" value="Znf_GATA"/>
</dbReference>
<dbReference type="Gene3D" id="3.30.50.10">
    <property type="entry name" value="Erythroid Transcription Factor GATA-1, subunit A"/>
    <property type="match status" value="1"/>
</dbReference>
<dbReference type="CDD" id="cd00202">
    <property type="entry name" value="ZnF_GATA"/>
    <property type="match status" value="1"/>
</dbReference>
<evidence type="ECO:0000313" key="6">
    <source>
        <dbReference type="EMBL" id="KAK9723375.1"/>
    </source>
</evidence>
<dbReference type="PANTHER" id="PTHR45658:SF18">
    <property type="entry name" value="PROTEIN GAT2"/>
    <property type="match status" value="1"/>
</dbReference>
<evidence type="ECO:0000313" key="7">
    <source>
        <dbReference type="Proteomes" id="UP001479436"/>
    </source>
</evidence>
<evidence type="ECO:0000259" key="5">
    <source>
        <dbReference type="PROSITE" id="PS50114"/>
    </source>
</evidence>
<accession>A0ABR2W8L3</accession>
<reference evidence="6 7" key="1">
    <citation type="submission" date="2023-04" db="EMBL/GenBank/DDBJ databases">
        <title>Genome of Basidiobolus ranarum AG-B5.</title>
        <authorList>
            <person name="Stajich J.E."/>
            <person name="Carter-House D."/>
            <person name="Gryganskyi A."/>
        </authorList>
    </citation>
    <scope>NUCLEOTIDE SEQUENCE [LARGE SCALE GENOMIC DNA]</scope>
    <source>
        <strain evidence="6 7">AG-B5</strain>
    </source>
</reference>
<name>A0ABR2W8L3_9FUNG</name>
<dbReference type="SMART" id="SM00401">
    <property type="entry name" value="ZnF_GATA"/>
    <property type="match status" value="1"/>
</dbReference>
<evidence type="ECO:0000256" key="1">
    <source>
        <dbReference type="ARBA" id="ARBA00022723"/>
    </source>
</evidence>
<dbReference type="PANTHER" id="PTHR45658">
    <property type="entry name" value="GATA TRANSCRIPTION FACTOR"/>
    <property type="match status" value="1"/>
</dbReference>
<dbReference type="EMBL" id="JASJQH010006925">
    <property type="protein sequence ID" value="KAK9723375.1"/>
    <property type="molecule type" value="Genomic_DNA"/>
</dbReference>
<dbReference type="InterPro" id="IPR013088">
    <property type="entry name" value="Znf_NHR/GATA"/>
</dbReference>
<evidence type="ECO:0000256" key="2">
    <source>
        <dbReference type="ARBA" id="ARBA00022771"/>
    </source>
</evidence>
<dbReference type="PROSITE" id="PS50114">
    <property type="entry name" value="GATA_ZN_FINGER_2"/>
    <property type="match status" value="1"/>
</dbReference>
<sequence length="395" mass="44399">MEPLLISDEKDFFDTSRYASINLKSTFNLASCSNADILESFTESRKRWISSLFDRVSTSKTPHTSLGSCTIMIGPHVFPNSQFYKTHAKLGLLTSHTLEDYSHSSLKNITQISTPPTSPISPSKDKFDIVFELEDSPGSWWLLPKDVKLKTQSLKEPYQVSVTFPPLLAKSLPDPIYQQTNQNFFYIFGVQKELWAELQLALIDFYINDEYETHYTRPKIILKHPKNSKISHDSYENYYNLSQSDSDQYDSDFVNDTWGSSPCARKYQKVSSGVADKTPTKVLITPKRINLSVTSNSGGMGKKCGYCGCKSTPMWRRGPAGPGTLCNACGVKWKHGKILQEQPVKYEKLVLSSRGRASSSKDLSCKMTPVVLINSRMTRDNTPVSSMGDDDGINE</sequence>
<evidence type="ECO:0000256" key="3">
    <source>
        <dbReference type="ARBA" id="ARBA00022833"/>
    </source>
</evidence>
<protein>
    <recommendedName>
        <fullName evidence="5">GATA-type domain-containing protein</fullName>
    </recommendedName>
</protein>
<keyword evidence="1" id="KW-0479">Metal-binding</keyword>
<comment type="caution">
    <text evidence="6">The sequence shown here is derived from an EMBL/GenBank/DDBJ whole genome shotgun (WGS) entry which is preliminary data.</text>
</comment>
<evidence type="ECO:0000256" key="4">
    <source>
        <dbReference type="PROSITE-ProRule" id="PRU00094"/>
    </source>
</evidence>
<gene>
    <name evidence="6" type="ORF">K7432_001984</name>
</gene>
<dbReference type="Pfam" id="PF00320">
    <property type="entry name" value="GATA"/>
    <property type="match status" value="1"/>
</dbReference>
<feature type="domain" description="GATA-type" evidence="5">
    <location>
        <begin position="298"/>
        <end position="354"/>
    </location>
</feature>
<keyword evidence="3" id="KW-0862">Zinc</keyword>
<dbReference type="Proteomes" id="UP001479436">
    <property type="component" value="Unassembled WGS sequence"/>
</dbReference>
<keyword evidence="7" id="KW-1185">Reference proteome</keyword>
<dbReference type="InterPro" id="IPR051140">
    <property type="entry name" value="GATA_TF"/>
</dbReference>
<organism evidence="6 7">
    <name type="scientific">Basidiobolus ranarum</name>
    <dbReference type="NCBI Taxonomy" id="34480"/>
    <lineage>
        <taxon>Eukaryota</taxon>
        <taxon>Fungi</taxon>
        <taxon>Fungi incertae sedis</taxon>
        <taxon>Zoopagomycota</taxon>
        <taxon>Entomophthoromycotina</taxon>
        <taxon>Basidiobolomycetes</taxon>
        <taxon>Basidiobolales</taxon>
        <taxon>Basidiobolaceae</taxon>
        <taxon>Basidiobolus</taxon>
    </lineage>
</organism>
<keyword evidence="2 4" id="KW-0863">Zinc-finger</keyword>
<proteinExistence type="predicted"/>
<dbReference type="SUPFAM" id="SSF57716">
    <property type="entry name" value="Glucocorticoid receptor-like (DNA-binding domain)"/>
    <property type="match status" value="1"/>
</dbReference>